<keyword evidence="4" id="KW-0378">Hydrolase</keyword>
<dbReference type="Proteomes" id="UP000460298">
    <property type="component" value="Unassembled WGS sequence"/>
</dbReference>
<feature type="domain" description="UvrD-like helicase C-terminal" evidence="3">
    <location>
        <begin position="599"/>
        <end position="648"/>
    </location>
</feature>
<dbReference type="CDD" id="cd17933">
    <property type="entry name" value="DEXSc_RecD-like"/>
    <property type="match status" value="1"/>
</dbReference>
<reference evidence="4 5" key="1">
    <citation type="submission" date="2019-10" db="EMBL/GenBank/DDBJ databases">
        <title>Extracellular Electron Transfer in a Candidatus Methanoperedens spp. Enrichment Culture.</title>
        <authorList>
            <person name="Berger S."/>
            <person name="Rangel Shaw D."/>
            <person name="Berben T."/>
            <person name="In 'T Zandt M."/>
            <person name="Frank J."/>
            <person name="Reimann J."/>
            <person name="Jetten M.S.M."/>
            <person name="Welte C.U."/>
        </authorList>
    </citation>
    <scope>NUCLEOTIDE SEQUENCE [LARGE SCALE GENOMIC DNA]</scope>
    <source>
        <strain evidence="4">SB12</strain>
    </source>
</reference>
<dbReference type="Gene3D" id="3.40.50.300">
    <property type="entry name" value="P-loop containing nucleotide triphosphate hydrolases"/>
    <property type="match status" value="2"/>
</dbReference>
<evidence type="ECO:0000256" key="2">
    <source>
        <dbReference type="ARBA" id="ARBA00022840"/>
    </source>
</evidence>
<sequence>MNSATHIDLVEALRSVDALEPGCLFIAGDLLRICDLEARRSSDLKYVSLENSEVRNQLRDLLLLLQLSLFEGNLCISSRPDDTLDLLSRLGVPTQVGTPTAESLAGLVAAPALESYLRPLFHTGMLVRKTAGSASYLFPGRQWRAIDRIRSFALQSPTQSATFTDDQLRQWFRDVLAERPIMGGEKPVAFTAQQRLALLLGLTEPLFVLSGGPGTGKTTIILNLLRLMIRSGVPAERIRMAAPTGKAAARMMESIGGGLRSIEKATDADRTIETLKASTLHGLLGIRPGIAQPDYNSANPIDADVVVVDEVSMVDAVMMSSLLSAIDPRQTRLILLGDRDQLPSVESGAVLADLLALLSEQGEAAYTEDVLQKAADVIGPDEAWKMARRKPSGPNRYVHLTYSHRSERAVRDLAAWVNSGGEGPSPLKPAEAATLEAGHEGTFLFSRPDGAGRAHIESLIRIWGASVFPSEWEAMLTELSRKDAPTGRTITDPQTMELVRSLFRIFDRSRILTVLRRGPFGAESVQRMFQRYMLSRGLRERRGLFSGLPVLIRRNDPLRGLANGDTGLILQFRSQRFLAVFDGSPMTVFSPDVLPQWEPAYAMTVHKSQGSEYGSVLIILPDEPDHPLMNRQILYTGITRARKSAFLYGSDDAIRHASGKALRRITGFD</sequence>
<comment type="caution">
    <text evidence="4">The sequence shown here is derived from an EMBL/GenBank/DDBJ whole genome shotgun (WGS) entry which is preliminary data.</text>
</comment>
<dbReference type="InterPro" id="IPR050534">
    <property type="entry name" value="Coronavir_polyprotein_1ab"/>
</dbReference>
<dbReference type="PANTHER" id="PTHR43788">
    <property type="entry name" value="DNA2/NAM7 HELICASE FAMILY MEMBER"/>
    <property type="match status" value="1"/>
</dbReference>
<dbReference type="InterPro" id="IPR006344">
    <property type="entry name" value="RecD"/>
</dbReference>
<dbReference type="GO" id="GO:0006310">
    <property type="term" value="P:DNA recombination"/>
    <property type="evidence" value="ECO:0007669"/>
    <property type="project" value="InterPro"/>
</dbReference>
<proteinExistence type="predicted"/>
<dbReference type="InterPro" id="IPR027417">
    <property type="entry name" value="P-loop_NTPase"/>
</dbReference>
<name>A0A833H2S4_9LEPT</name>
<gene>
    <name evidence="4" type="primary">recD</name>
    <name evidence="4" type="ORF">F9K24_06740</name>
</gene>
<accession>A0A833H2S4</accession>
<dbReference type="InterPro" id="IPR027785">
    <property type="entry name" value="UvrD-like_helicase_C"/>
</dbReference>
<dbReference type="GO" id="GO:0008854">
    <property type="term" value="F:exodeoxyribonuclease V activity"/>
    <property type="evidence" value="ECO:0007669"/>
    <property type="project" value="UniProtKB-EC"/>
</dbReference>
<dbReference type="CDD" id="cd18809">
    <property type="entry name" value="SF1_C_RecD"/>
    <property type="match status" value="1"/>
</dbReference>
<dbReference type="AlphaFoldDB" id="A0A833H2S4"/>
<protein>
    <submittedName>
        <fullName evidence="4">Exodeoxyribonuclease V subunit alpha</fullName>
        <ecNumber evidence="4">3.1.11.5</ecNumber>
    </submittedName>
</protein>
<dbReference type="EMBL" id="WBUI01000005">
    <property type="protein sequence ID" value="KAB2933540.1"/>
    <property type="molecule type" value="Genomic_DNA"/>
</dbReference>
<evidence type="ECO:0000313" key="4">
    <source>
        <dbReference type="EMBL" id="KAB2933540.1"/>
    </source>
</evidence>
<dbReference type="GO" id="GO:0006302">
    <property type="term" value="P:double-strand break repair"/>
    <property type="evidence" value="ECO:0007669"/>
    <property type="project" value="InterPro"/>
</dbReference>
<dbReference type="PANTHER" id="PTHR43788:SF6">
    <property type="entry name" value="DNA HELICASE B"/>
    <property type="match status" value="1"/>
</dbReference>
<dbReference type="GO" id="GO:0005524">
    <property type="term" value="F:ATP binding"/>
    <property type="evidence" value="ECO:0007669"/>
    <property type="project" value="UniProtKB-KW"/>
</dbReference>
<dbReference type="GO" id="GO:0009338">
    <property type="term" value="C:exodeoxyribonuclease V complex"/>
    <property type="evidence" value="ECO:0007669"/>
    <property type="project" value="InterPro"/>
</dbReference>
<evidence type="ECO:0000256" key="1">
    <source>
        <dbReference type="ARBA" id="ARBA00022741"/>
    </source>
</evidence>
<dbReference type="NCBIfam" id="TIGR01447">
    <property type="entry name" value="recD"/>
    <property type="match status" value="1"/>
</dbReference>
<evidence type="ECO:0000313" key="5">
    <source>
        <dbReference type="Proteomes" id="UP000460298"/>
    </source>
</evidence>
<dbReference type="EC" id="3.1.11.5" evidence="4"/>
<keyword evidence="2" id="KW-0067">ATP-binding</keyword>
<dbReference type="Pfam" id="PF13245">
    <property type="entry name" value="AAA_19"/>
    <property type="match status" value="1"/>
</dbReference>
<evidence type="ECO:0000259" key="3">
    <source>
        <dbReference type="Pfam" id="PF13538"/>
    </source>
</evidence>
<organism evidence="4 5">
    <name type="scientific">Leptonema illini</name>
    <dbReference type="NCBI Taxonomy" id="183"/>
    <lineage>
        <taxon>Bacteria</taxon>
        <taxon>Pseudomonadati</taxon>
        <taxon>Spirochaetota</taxon>
        <taxon>Spirochaetia</taxon>
        <taxon>Leptospirales</taxon>
        <taxon>Leptospiraceae</taxon>
        <taxon>Leptonema</taxon>
    </lineage>
</organism>
<dbReference type="Pfam" id="PF13538">
    <property type="entry name" value="UvrD_C_2"/>
    <property type="match status" value="1"/>
</dbReference>
<keyword evidence="1" id="KW-0547">Nucleotide-binding</keyword>
<dbReference type="SUPFAM" id="SSF52540">
    <property type="entry name" value="P-loop containing nucleoside triphosphate hydrolases"/>
    <property type="match status" value="1"/>
</dbReference>
<dbReference type="Gene3D" id="2.30.30.940">
    <property type="match status" value="1"/>
</dbReference>
<dbReference type="GO" id="GO:0017116">
    <property type="term" value="F:single-stranded DNA helicase activity"/>
    <property type="evidence" value="ECO:0007669"/>
    <property type="project" value="TreeGrafter"/>
</dbReference>